<comment type="caution">
    <text evidence="7">The sequence shown here is derived from an EMBL/GenBank/DDBJ whole genome shotgun (WGS) entry which is preliminary data.</text>
</comment>
<gene>
    <name evidence="7" type="primary">RTF1</name>
    <name evidence="7" type="ORF">N0V89_000308</name>
</gene>
<evidence type="ECO:0000256" key="4">
    <source>
        <dbReference type="ARBA" id="ARBA00023242"/>
    </source>
</evidence>
<dbReference type="PROSITE" id="PS51360">
    <property type="entry name" value="PLUS3"/>
    <property type="match status" value="1"/>
</dbReference>
<feature type="compositionally biased region" description="Acidic residues" evidence="5">
    <location>
        <begin position="64"/>
        <end position="74"/>
    </location>
</feature>
<feature type="domain" description="Plus3" evidence="6">
    <location>
        <begin position="225"/>
        <end position="360"/>
    </location>
</feature>
<dbReference type="SMART" id="SM00719">
    <property type="entry name" value="Plus3"/>
    <property type="match status" value="1"/>
</dbReference>
<dbReference type="Gene3D" id="3.90.70.200">
    <property type="entry name" value="Plus-3 domain"/>
    <property type="match status" value="1"/>
</dbReference>
<dbReference type="InterPro" id="IPR004343">
    <property type="entry name" value="Plus-3_dom"/>
</dbReference>
<feature type="region of interest" description="Disordered" evidence="5">
    <location>
        <begin position="38"/>
        <end position="90"/>
    </location>
</feature>
<feature type="compositionally biased region" description="Acidic residues" evidence="5">
    <location>
        <begin position="200"/>
        <end position="212"/>
    </location>
</feature>
<feature type="compositionally biased region" description="Low complexity" evidence="5">
    <location>
        <begin position="44"/>
        <end position="63"/>
    </location>
</feature>
<feature type="compositionally biased region" description="Basic and acidic residues" evidence="5">
    <location>
        <begin position="171"/>
        <end position="199"/>
    </location>
</feature>
<dbReference type="GeneID" id="80903838"/>
<keyword evidence="4" id="KW-0539">Nucleus</keyword>
<dbReference type="GO" id="GO:1990269">
    <property type="term" value="F:RNA polymerase II C-terminal domain phosphoserine binding"/>
    <property type="evidence" value="ECO:0007669"/>
    <property type="project" value="TreeGrafter"/>
</dbReference>
<feature type="region of interest" description="Disordered" evidence="5">
    <location>
        <begin position="116"/>
        <end position="216"/>
    </location>
</feature>
<name>A0A9W8XU12_9PLEO</name>
<feature type="region of interest" description="Disordered" evidence="5">
    <location>
        <begin position="429"/>
        <end position="508"/>
    </location>
</feature>
<dbReference type="AlphaFoldDB" id="A0A9W8XU12"/>
<reference evidence="7" key="1">
    <citation type="submission" date="2022-10" db="EMBL/GenBank/DDBJ databases">
        <title>Tapping the CABI collections for fungal endophytes: first genome assemblies for Collariella, Neodidymelliopsis, Ascochyta clinopodiicola, Didymella pomorum, Didymosphaeria variabile, Neocosmospora piperis and Neocucurbitaria cava.</title>
        <authorList>
            <person name="Hill R."/>
        </authorList>
    </citation>
    <scope>NUCLEOTIDE SEQUENCE</scope>
    <source>
        <strain evidence="7">IMI 356815</strain>
    </source>
</reference>
<dbReference type="Pfam" id="PF03126">
    <property type="entry name" value="Plus-3"/>
    <property type="match status" value="1"/>
</dbReference>
<accession>A0A9W8XU12</accession>
<evidence type="ECO:0000313" key="8">
    <source>
        <dbReference type="Proteomes" id="UP001140513"/>
    </source>
</evidence>
<sequence length="525" mass="59630">MSDDFDDELLALAGGDEEVDIEEGEAQLQTLAPLSFLFGPANMSLTPPSSSVAASSPNSLGSGDMDESDSDREDEPPARDAGVLYPLEGQFIDQRDKQRIMNMSQLEREEILGQRAEEISRTNFQAELQKRAAMNNRKRKADSEEPEDSRKSSRQVKPKRNAALDAYTAAREQKGQQRQRDSDRRNDRRRSDSPGRDGGSDVDAEGEEDVDWDTEHKPAVREDLPVTLRDVESIRIGRGFFSKVCFWPGFEEAMHGAFGRVGFGQAQGRTIYKMAQIKGFQAGKPYVFEGKDGQRIATDQYVVCKHGSTQKEYQFQYLSNQRFTDADFDAYRQALSEASAKLPTQSHVTRKIEEIKAFENRFWTDDDINARIQKSNKYAHLLHRDRGEEAAPRIPTQSEAAANRLAELNRKNREAERERIRILQLEERKEKMKARKRAEDEVRRKKAEEEKRMAEEAKKDLLSVDDLFDGGSSRASSVPKEGTPKPEGEVKKKEKTERKGLPTFRKPKMDDDIIASMDIGLDIEI</sequence>
<dbReference type="OrthoDB" id="166375at2759"/>
<evidence type="ECO:0000313" key="7">
    <source>
        <dbReference type="EMBL" id="KAJ4359752.1"/>
    </source>
</evidence>
<dbReference type="PANTHER" id="PTHR13115:SF8">
    <property type="entry name" value="RNA POLYMERASE-ASSOCIATED PROTEIN RTF1 HOMOLOG"/>
    <property type="match status" value="1"/>
</dbReference>
<comment type="subcellular location">
    <subcellularLocation>
        <location evidence="1">Nucleus</location>
    </subcellularLocation>
</comment>
<keyword evidence="3" id="KW-0804">Transcription</keyword>
<dbReference type="InterPro" id="IPR036128">
    <property type="entry name" value="Plus3-like_sf"/>
</dbReference>
<evidence type="ECO:0000256" key="2">
    <source>
        <dbReference type="ARBA" id="ARBA00023015"/>
    </source>
</evidence>
<feature type="compositionally biased region" description="Basic and acidic residues" evidence="5">
    <location>
        <begin position="437"/>
        <end position="462"/>
    </location>
</feature>
<organism evidence="7 8">
    <name type="scientific">Didymosphaeria variabile</name>
    <dbReference type="NCBI Taxonomy" id="1932322"/>
    <lineage>
        <taxon>Eukaryota</taxon>
        <taxon>Fungi</taxon>
        <taxon>Dikarya</taxon>
        <taxon>Ascomycota</taxon>
        <taxon>Pezizomycotina</taxon>
        <taxon>Dothideomycetes</taxon>
        <taxon>Pleosporomycetidae</taxon>
        <taxon>Pleosporales</taxon>
        <taxon>Massarineae</taxon>
        <taxon>Didymosphaeriaceae</taxon>
        <taxon>Didymosphaeria</taxon>
    </lineage>
</organism>
<evidence type="ECO:0000256" key="5">
    <source>
        <dbReference type="SAM" id="MobiDB-lite"/>
    </source>
</evidence>
<dbReference type="PANTHER" id="PTHR13115">
    <property type="entry name" value="RNA POLYMERASE-ASSOCIATED PROTEIN RTF1 HOMOLOG"/>
    <property type="match status" value="1"/>
</dbReference>
<dbReference type="GO" id="GO:0016593">
    <property type="term" value="C:Cdc73/Paf1 complex"/>
    <property type="evidence" value="ECO:0007669"/>
    <property type="project" value="TreeGrafter"/>
</dbReference>
<evidence type="ECO:0000256" key="3">
    <source>
        <dbReference type="ARBA" id="ARBA00023163"/>
    </source>
</evidence>
<evidence type="ECO:0000256" key="1">
    <source>
        <dbReference type="ARBA" id="ARBA00004123"/>
    </source>
</evidence>
<proteinExistence type="predicted"/>
<dbReference type="Proteomes" id="UP001140513">
    <property type="component" value="Unassembled WGS sequence"/>
</dbReference>
<dbReference type="EMBL" id="JAPEUX010000001">
    <property type="protein sequence ID" value="KAJ4359752.1"/>
    <property type="molecule type" value="Genomic_DNA"/>
</dbReference>
<dbReference type="GO" id="GO:0003677">
    <property type="term" value="F:DNA binding"/>
    <property type="evidence" value="ECO:0007669"/>
    <property type="project" value="InterPro"/>
</dbReference>
<keyword evidence="8" id="KW-1185">Reference proteome</keyword>
<evidence type="ECO:0000259" key="6">
    <source>
        <dbReference type="PROSITE" id="PS51360"/>
    </source>
</evidence>
<keyword evidence="2" id="KW-0805">Transcription regulation</keyword>
<protein>
    <submittedName>
        <fullName evidence="7">RNA polymerase-associated protein rtf1</fullName>
    </submittedName>
</protein>
<dbReference type="SUPFAM" id="SSF159042">
    <property type="entry name" value="Plus3-like"/>
    <property type="match status" value="1"/>
</dbReference>
<feature type="compositionally biased region" description="Basic and acidic residues" evidence="5">
    <location>
        <begin position="482"/>
        <end position="500"/>
    </location>
</feature>
<dbReference type="RefSeq" id="XP_056075954.1">
    <property type="nucleotide sequence ID" value="XM_056209132.1"/>
</dbReference>